<dbReference type="PANTHER" id="PTHR35579:SF6">
    <property type="entry name" value="DUF324 DOMAIN-CONTAINING PROTEIN"/>
    <property type="match status" value="1"/>
</dbReference>
<dbReference type="AlphaFoldDB" id="A0A348B5Q7"/>
<reference evidence="3" key="3">
    <citation type="journal article" date="2019" name="BMC Res. Notes">
        <title>Complete genome sequence of the Sulfodiicoccus acidiphilus strain HS-1T, the first crenarchaeon that lacks polB3, isolated from an acidic hot spring in Ohwaku-dani, Hakone, Japan.</title>
        <authorList>
            <person name="Sakai H.D."/>
            <person name="Kurosawa N."/>
        </authorList>
    </citation>
    <scope>NUCLEOTIDE SEQUENCE</scope>
    <source>
        <strain evidence="3">HS-1</strain>
    </source>
</reference>
<evidence type="ECO:0000259" key="2">
    <source>
        <dbReference type="Pfam" id="PF03787"/>
    </source>
</evidence>
<dbReference type="Proteomes" id="UP000276741">
    <property type="component" value="Chromosome"/>
</dbReference>
<accession>A0A348B5Q7</accession>
<evidence type="ECO:0000256" key="1">
    <source>
        <dbReference type="ARBA" id="ARBA00023118"/>
    </source>
</evidence>
<keyword evidence="1" id="KW-0051">Antiviral defense</keyword>
<dbReference type="InterPro" id="IPR005537">
    <property type="entry name" value="RAMP_III_fam"/>
</dbReference>
<reference evidence="4" key="1">
    <citation type="journal article" date="2014" name="Int. J. Syst. Evol. Microbiol.">
        <title>Complete genome sequence of Corynebacterium casei LMG S-19264T (=DSM 44701T), isolated from a smear-ripened cheese.</title>
        <authorList>
            <consortium name="US DOE Joint Genome Institute (JGI-PGF)"/>
            <person name="Walter F."/>
            <person name="Albersmeier A."/>
            <person name="Kalinowski J."/>
            <person name="Ruckert C."/>
        </authorList>
    </citation>
    <scope>NUCLEOTIDE SEQUENCE</scope>
    <source>
        <strain evidence="4">JCM 31740</strain>
    </source>
</reference>
<dbReference type="OrthoDB" id="44191at2157"/>
<dbReference type="Pfam" id="PF03787">
    <property type="entry name" value="RAMPs"/>
    <property type="match status" value="1"/>
</dbReference>
<dbReference type="GeneID" id="38667370"/>
<gene>
    <name evidence="4" type="ORF">GCM10007116_08010</name>
    <name evidence="3" type="ORF">HS1genome_1898</name>
</gene>
<evidence type="ECO:0000313" key="4">
    <source>
        <dbReference type="EMBL" id="GGT92639.1"/>
    </source>
</evidence>
<keyword evidence="5" id="KW-1185">Reference proteome</keyword>
<dbReference type="Proteomes" id="UP000616143">
    <property type="component" value="Unassembled WGS sequence"/>
</dbReference>
<dbReference type="PANTHER" id="PTHR35579">
    <property type="entry name" value="CRISPR SYSTEM CMS ENDORIBONUCLEASE CSM3"/>
    <property type="match status" value="1"/>
</dbReference>
<feature type="domain" description="CRISPR type III-associated protein" evidence="2">
    <location>
        <begin position="9"/>
        <end position="287"/>
    </location>
</feature>
<reference evidence="5" key="2">
    <citation type="submission" date="2018-04" db="EMBL/GenBank/DDBJ databases">
        <title>Complete genome sequence of Sulfodiicoccus acidiphilus strain HS-1.</title>
        <authorList>
            <person name="Sakai H.D."/>
            <person name="Kurosawa N."/>
        </authorList>
    </citation>
    <scope>NUCLEOTIDE SEQUENCE [LARGE SCALE GENOMIC DNA]</scope>
    <source>
        <strain evidence="5">HS-1</strain>
    </source>
</reference>
<dbReference type="EMBL" id="BMQS01000006">
    <property type="protein sequence ID" value="GGT92639.1"/>
    <property type="molecule type" value="Genomic_DNA"/>
</dbReference>
<evidence type="ECO:0000313" key="3">
    <source>
        <dbReference type="EMBL" id="BBD73509.1"/>
    </source>
</evidence>
<dbReference type="RefSeq" id="WP_126450739.1">
    <property type="nucleotide sequence ID" value="NZ_AP018553.1"/>
</dbReference>
<dbReference type="KEGG" id="sacd:HS1genome_1898"/>
<dbReference type="InterPro" id="IPR052216">
    <property type="entry name" value="CRISPR_Csm3_endoribonuclease"/>
</dbReference>
<dbReference type="GO" id="GO:0051607">
    <property type="term" value="P:defense response to virus"/>
    <property type="evidence" value="ECO:0007669"/>
    <property type="project" value="UniProtKB-KW"/>
</dbReference>
<evidence type="ECO:0000313" key="5">
    <source>
        <dbReference type="Proteomes" id="UP000276741"/>
    </source>
</evidence>
<dbReference type="EMBL" id="AP018553">
    <property type="protein sequence ID" value="BBD73509.1"/>
    <property type="molecule type" value="Genomic_DNA"/>
</dbReference>
<name>A0A348B5Q7_9CREN</name>
<sequence length="344" mass="38235">MKVVPIALITKSPLRVGGSSVYFDYVSADLPQSKLVLNLEGRSYAIPYIPATSFKGVLRSQVELNERRSAGRWCEPDLQKRVGDLAEMSREAWELLKRLLNEEVDVLSGAGLLKTGKLTDKSQLREVLEAYLDVTGWNAAASCYSTSDLDRCENTSALESPERRELREKWNTFTGRNAICPVCALYGTGGLRSSVRFTNFFPIDPFPVMLDRISHVSIDRRTGAAAESKLFNEEVVFPRQLFLGFALLLRDELETNFLSHLKLLKDKAASMEVTVGARGSAGYGDFELMYGSFDVQLSDSSLLGGLSVSFKSSQLVLKDPDESLNRLRAFYPSYLLNAVEVRGS</sequence>
<reference evidence="4" key="4">
    <citation type="submission" date="2020-09" db="EMBL/GenBank/DDBJ databases">
        <authorList>
            <person name="Sun Q."/>
            <person name="Ohkuma M."/>
        </authorList>
    </citation>
    <scope>NUCLEOTIDE SEQUENCE</scope>
    <source>
        <strain evidence="4">JCM 31740</strain>
    </source>
</reference>
<proteinExistence type="predicted"/>
<organism evidence="3 5">
    <name type="scientific">Sulfodiicoccus acidiphilus</name>
    <dbReference type="NCBI Taxonomy" id="1670455"/>
    <lineage>
        <taxon>Archaea</taxon>
        <taxon>Thermoproteota</taxon>
        <taxon>Thermoprotei</taxon>
        <taxon>Sulfolobales</taxon>
        <taxon>Sulfolobaceae</taxon>
        <taxon>Sulfodiicoccus</taxon>
    </lineage>
</organism>
<protein>
    <recommendedName>
        <fullName evidence="2">CRISPR type III-associated protein domain-containing protein</fullName>
    </recommendedName>
</protein>